<dbReference type="InterPro" id="IPR001296">
    <property type="entry name" value="Glyco_trans_1"/>
</dbReference>
<dbReference type="InParanoid" id="A0A2P6NLK3"/>
<evidence type="ECO:0000256" key="7">
    <source>
        <dbReference type="SAM" id="Phobius"/>
    </source>
</evidence>
<evidence type="ECO:0000256" key="5">
    <source>
        <dbReference type="ARBA" id="ARBA00022679"/>
    </source>
</evidence>
<feature type="transmembrane region" description="Helical" evidence="7">
    <location>
        <begin position="377"/>
        <end position="400"/>
    </location>
</feature>
<evidence type="ECO:0000259" key="8">
    <source>
        <dbReference type="Pfam" id="PF00534"/>
    </source>
</evidence>
<dbReference type="Proteomes" id="UP000241769">
    <property type="component" value="Unassembled WGS sequence"/>
</dbReference>
<dbReference type="InterPro" id="IPR013234">
    <property type="entry name" value="PIGA_GPI_anchor_biosynthesis"/>
</dbReference>
<dbReference type="OrthoDB" id="734129at2759"/>
<feature type="domain" description="PIGA GPI anchor biosynthesis" evidence="9">
    <location>
        <begin position="36"/>
        <end position="125"/>
    </location>
</feature>
<dbReference type="GO" id="GO:0017176">
    <property type="term" value="F:phosphatidylinositol N-acetylglucosaminyltransferase activity"/>
    <property type="evidence" value="ECO:0007669"/>
    <property type="project" value="UniProtKB-EC"/>
</dbReference>
<evidence type="ECO:0000313" key="10">
    <source>
        <dbReference type="EMBL" id="PRP84850.1"/>
    </source>
</evidence>
<keyword evidence="7" id="KW-0812">Transmembrane</keyword>
<keyword evidence="7" id="KW-1133">Transmembrane helix</keyword>
<organism evidence="10 11">
    <name type="scientific">Planoprotostelium fungivorum</name>
    <dbReference type="NCBI Taxonomy" id="1890364"/>
    <lineage>
        <taxon>Eukaryota</taxon>
        <taxon>Amoebozoa</taxon>
        <taxon>Evosea</taxon>
        <taxon>Variosea</taxon>
        <taxon>Cavosteliida</taxon>
        <taxon>Cavosteliaceae</taxon>
        <taxon>Planoprotostelium</taxon>
    </lineage>
</organism>
<evidence type="ECO:0000313" key="11">
    <source>
        <dbReference type="Proteomes" id="UP000241769"/>
    </source>
</evidence>
<dbReference type="PANTHER" id="PTHR45871:SF1">
    <property type="entry name" value="PHOSPHATIDYLINOSITOL N-ACETYLGLUCOSAMINYLTRANSFERASE SUBUNIT A"/>
    <property type="match status" value="1"/>
</dbReference>
<dbReference type="FunCoup" id="A0A2P6NLK3">
    <property type="interactions" value="97"/>
</dbReference>
<protein>
    <recommendedName>
        <fullName evidence="2">phosphatidylinositol N-acetylglucosaminyltransferase</fullName>
        <ecNumber evidence="2">2.4.1.198</ecNumber>
    </recommendedName>
    <alternativeName>
        <fullName evidence="6">GlcNAc-PI synthesis protein</fullName>
    </alternativeName>
</protein>
<dbReference type="EC" id="2.4.1.198" evidence="2"/>
<dbReference type="SUPFAM" id="SSF53756">
    <property type="entry name" value="UDP-Glycosyltransferase/glycogen phosphorylase"/>
    <property type="match status" value="1"/>
</dbReference>
<dbReference type="Gene3D" id="3.40.50.2000">
    <property type="entry name" value="Glycogen Phosphorylase B"/>
    <property type="match status" value="2"/>
</dbReference>
<dbReference type="InterPro" id="IPR039507">
    <property type="entry name" value="PIG-A/GPI3"/>
</dbReference>
<evidence type="ECO:0000256" key="1">
    <source>
        <dbReference type="ARBA" id="ARBA00004687"/>
    </source>
</evidence>
<dbReference type="PANTHER" id="PTHR45871">
    <property type="entry name" value="N-ACETYLGLUCOSAMINYL-PHOSPHATIDYLINOSITOL BIOSYNTHETIC PROTEIN"/>
    <property type="match status" value="1"/>
</dbReference>
<dbReference type="Pfam" id="PF00534">
    <property type="entry name" value="Glycos_transf_1"/>
    <property type="match status" value="1"/>
</dbReference>
<evidence type="ECO:0000256" key="6">
    <source>
        <dbReference type="ARBA" id="ARBA00032160"/>
    </source>
</evidence>
<dbReference type="CDD" id="cd03796">
    <property type="entry name" value="GT4_PIG-A-like"/>
    <property type="match status" value="1"/>
</dbReference>
<sequence length="441" mass="50657">MVSDFFYPNMGGVELHLYQLAQCLIKRGNKVIIITHQYGNRKGIRYLDGGLKVYYLPFNPFYNQSSFPTFLFFFPLLRHVLIREKIDTVHAHQAFSTLAHECMLNARIMGYPSCFTDHSLFGFADGSSSTMNKILKFTLCDINHVICVSNTSKENTVLRAGLDPRIVSVIPNAVDSSHFTPDPSARDPRYLTIVVMSRLVYRKGVDLLIDVIPEICRRFPRVRWIIGGDGPKRIALDEMREKHQLQDRVEFLGSVNHSQVRDVLVRGHIFVNCSLTEAFCTAIIEAANCGLLVVSTKVGGVPEVLPPHLIRLCAPTSVGLLNSLIEAVPISEQRDPLQVHEEVRNMYRWMDVARRTEIVYGMIHKCKNQPLIDRLKNYYGCGVYAGKLFCMFIGMIYLVWRLLEYIQPREEIEIAPDFPCHRYEDMRSHYSKHKKNKEEEN</sequence>
<dbReference type="AlphaFoldDB" id="A0A2P6NLK3"/>
<name>A0A2P6NLK3_9EUKA</name>
<evidence type="ECO:0000256" key="3">
    <source>
        <dbReference type="ARBA" id="ARBA00022502"/>
    </source>
</evidence>
<dbReference type="UniPathway" id="UPA00196"/>
<evidence type="ECO:0000256" key="2">
    <source>
        <dbReference type="ARBA" id="ARBA00012420"/>
    </source>
</evidence>
<comment type="caution">
    <text evidence="10">The sequence shown here is derived from an EMBL/GenBank/DDBJ whole genome shotgun (WGS) entry which is preliminary data.</text>
</comment>
<gene>
    <name evidence="10" type="ORF">PROFUN_07504</name>
</gene>
<evidence type="ECO:0000259" key="9">
    <source>
        <dbReference type="Pfam" id="PF08288"/>
    </source>
</evidence>
<keyword evidence="3" id="KW-0337">GPI-anchor biosynthesis</keyword>
<reference evidence="10 11" key="1">
    <citation type="journal article" date="2018" name="Genome Biol. Evol.">
        <title>Multiple Roots of Fruiting Body Formation in Amoebozoa.</title>
        <authorList>
            <person name="Hillmann F."/>
            <person name="Forbes G."/>
            <person name="Novohradska S."/>
            <person name="Ferling I."/>
            <person name="Riege K."/>
            <person name="Groth M."/>
            <person name="Westermann M."/>
            <person name="Marz M."/>
            <person name="Spaller T."/>
            <person name="Winckler T."/>
            <person name="Schaap P."/>
            <person name="Glockner G."/>
        </authorList>
    </citation>
    <scope>NUCLEOTIDE SEQUENCE [LARGE SCALE GENOMIC DNA]</scope>
    <source>
        <strain evidence="10 11">Jena</strain>
    </source>
</reference>
<dbReference type="GO" id="GO:0006506">
    <property type="term" value="P:GPI anchor biosynthetic process"/>
    <property type="evidence" value="ECO:0007669"/>
    <property type="project" value="UniProtKB-UniPathway"/>
</dbReference>
<accession>A0A2P6NLK3</accession>
<dbReference type="EMBL" id="MDYQ01000055">
    <property type="protein sequence ID" value="PRP84850.1"/>
    <property type="molecule type" value="Genomic_DNA"/>
</dbReference>
<dbReference type="FunFam" id="3.40.50.2000:FF:000026">
    <property type="entry name" value="Phosphatidylinositol N-acetylglucosaminyltransferase subunit A"/>
    <property type="match status" value="1"/>
</dbReference>
<proteinExistence type="predicted"/>
<keyword evidence="11" id="KW-1185">Reference proteome</keyword>
<dbReference type="GO" id="GO:0000506">
    <property type="term" value="C:glycosylphosphatidylinositol-N-acetylglucosaminyltransferase (GPI-GnT) complex"/>
    <property type="evidence" value="ECO:0007669"/>
    <property type="project" value="InterPro"/>
</dbReference>
<feature type="domain" description="Glycosyl transferase family 1" evidence="8">
    <location>
        <begin position="185"/>
        <end position="313"/>
    </location>
</feature>
<keyword evidence="7" id="KW-0472">Membrane</keyword>
<evidence type="ECO:0000256" key="4">
    <source>
        <dbReference type="ARBA" id="ARBA00022676"/>
    </source>
</evidence>
<keyword evidence="4" id="KW-0328">Glycosyltransferase</keyword>
<keyword evidence="5 10" id="KW-0808">Transferase</keyword>
<dbReference type="Pfam" id="PF08288">
    <property type="entry name" value="PIGA"/>
    <property type="match status" value="1"/>
</dbReference>
<dbReference type="STRING" id="1890364.A0A2P6NLK3"/>
<comment type="pathway">
    <text evidence="1">Glycolipid biosynthesis; glycosylphosphatidylinositol-anchor biosynthesis.</text>
</comment>